<organism evidence="4 5">
    <name type="scientific">Rhododendron williamsianum</name>
    <dbReference type="NCBI Taxonomy" id="262921"/>
    <lineage>
        <taxon>Eukaryota</taxon>
        <taxon>Viridiplantae</taxon>
        <taxon>Streptophyta</taxon>
        <taxon>Embryophyta</taxon>
        <taxon>Tracheophyta</taxon>
        <taxon>Spermatophyta</taxon>
        <taxon>Magnoliopsida</taxon>
        <taxon>eudicotyledons</taxon>
        <taxon>Gunneridae</taxon>
        <taxon>Pentapetalae</taxon>
        <taxon>asterids</taxon>
        <taxon>Ericales</taxon>
        <taxon>Ericaceae</taxon>
        <taxon>Ericoideae</taxon>
        <taxon>Rhodoreae</taxon>
        <taxon>Rhododendron</taxon>
    </lineage>
</organism>
<feature type="region of interest" description="Disordered" evidence="1">
    <location>
        <begin position="228"/>
        <end position="255"/>
    </location>
</feature>
<dbReference type="OrthoDB" id="122279at2759"/>
<sequence>MDLGYVQRIPWLTSTCETNLNNISNCCQTLLSLFGIGLSQHLKETSLFQLPDLPTSVSCLSDFQSKLDSLSLPSNLTSLCFDPLQGSTAQFFVIIYLLLTRFHKSQVQTQLIRIDGNTSHSRDCFYFAVLYAAGIVNEYGPESNSAISCILGLTIASQSKSSKAHSALVFGLTGAGVAVFVSLILSLLSLSLSLLSLTSSASTNTTTTATCPMDLGYIQRIPWLTSTCKPTPTTSPTAAKPYSPSRHRPLPTPQRNLPFPLPDLPTSVSCLSDFQSKLDSLSLPSNLTSLCFDPLQFVITPNICASIESTSDWLNHLGPTTPLNSACRSDLTDLTSCGACVNAASQVFFSLLFF</sequence>
<evidence type="ECO:0000313" key="5">
    <source>
        <dbReference type="Proteomes" id="UP000428333"/>
    </source>
</evidence>
<evidence type="ECO:0000256" key="2">
    <source>
        <dbReference type="SAM" id="Phobius"/>
    </source>
</evidence>
<dbReference type="Pfam" id="PF19160">
    <property type="entry name" value="SPARK"/>
    <property type="match status" value="2"/>
</dbReference>
<feature type="domain" description="SPARK" evidence="3">
    <location>
        <begin position="206"/>
        <end position="345"/>
    </location>
</feature>
<feature type="compositionally biased region" description="Low complexity" evidence="1">
    <location>
        <begin position="228"/>
        <end position="244"/>
    </location>
</feature>
<dbReference type="Proteomes" id="UP000428333">
    <property type="component" value="Linkage Group LG12"/>
</dbReference>
<keyword evidence="2" id="KW-0472">Membrane</keyword>
<protein>
    <recommendedName>
        <fullName evidence="3">SPARK domain-containing protein</fullName>
    </recommendedName>
</protein>
<evidence type="ECO:0000259" key="3">
    <source>
        <dbReference type="Pfam" id="PF19160"/>
    </source>
</evidence>
<name>A0A6A4KSM9_9ERIC</name>
<evidence type="ECO:0000313" key="4">
    <source>
        <dbReference type="EMBL" id="KAE9448695.1"/>
    </source>
</evidence>
<dbReference type="InterPro" id="IPR043891">
    <property type="entry name" value="SPARK"/>
</dbReference>
<comment type="caution">
    <text evidence="4">The sequence shown here is derived from an EMBL/GenBank/DDBJ whole genome shotgun (WGS) entry which is preliminary data.</text>
</comment>
<reference evidence="4 5" key="1">
    <citation type="journal article" date="2019" name="Genome Biol. Evol.">
        <title>The Rhododendron genome and chromosomal organization provide insight into shared whole-genome duplications across the heath family (Ericaceae).</title>
        <authorList>
            <person name="Soza V.L."/>
            <person name="Lindsley D."/>
            <person name="Waalkes A."/>
            <person name="Ramage E."/>
            <person name="Patwardhan R.P."/>
            <person name="Burton J.N."/>
            <person name="Adey A."/>
            <person name="Kumar A."/>
            <person name="Qiu R."/>
            <person name="Shendure J."/>
            <person name="Hall B."/>
        </authorList>
    </citation>
    <scope>NUCLEOTIDE SEQUENCE [LARGE SCALE GENOMIC DNA]</scope>
    <source>
        <strain evidence="4">RSF 1966-606</strain>
    </source>
</reference>
<evidence type="ECO:0000256" key="1">
    <source>
        <dbReference type="SAM" id="MobiDB-lite"/>
    </source>
</evidence>
<gene>
    <name evidence="4" type="ORF">C3L33_19432</name>
</gene>
<proteinExistence type="predicted"/>
<accession>A0A6A4KSM9</accession>
<dbReference type="AlphaFoldDB" id="A0A6A4KSM9"/>
<keyword evidence="2" id="KW-0812">Transmembrane</keyword>
<keyword evidence="2" id="KW-1133">Transmembrane helix</keyword>
<feature type="transmembrane region" description="Helical" evidence="2">
    <location>
        <begin position="167"/>
        <end position="195"/>
    </location>
</feature>
<dbReference type="EMBL" id="QEFC01003398">
    <property type="protein sequence ID" value="KAE9448695.1"/>
    <property type="molecule type" value="Genomic_DNA"/>
</dbReference>
<feature type="domain" description="SPARK" evidence="3">
    <location>
        <begin position="1"/>
        <end position="84"/>
    </location>
</feature>
<feature type="non-terminal residue" evidence="4">
    <location>
        <position position="1"/>
    </location>
</feature>
<keyword evidence="5" id="KW-1185">Reference proteome</keyword>